<sequence>MANRSPLSPPLSRHTRRLPTAALPGLSRAPRHSDPDATIYYESPDASRLPIGIDESRIQMHKY</sequence>
<proteinExistence type="predicted"/>
<organism evidence="2 3">
    <name type="scientific">Cordyceps javanica</name>
    <dbReference type="NCBI Taxonomy" id="43265"/>
    <lineage>
        <taxon>Eukaryota</taxon>
        <taxon>Fungi</taxon>
        <taxon>Dikarya</taxon>
        <taxon>Ascomycota</taxon>
        <taxon>Pezizomycotina</taxon>
        <taxon>Sordariomycetes</taxon>
        <taxon>Hypocreomycetidae</taxon>
        <taxon>Hypocreales</taxon>
        <taxon>Cordycipitaceae</taxon>
        <taxon>Cordyceps</taxon>
    </lineage>
</organism>
<dbReference type="AlphaFoldDB" id="A0A545UTW3"/>
<accession>A0A545UTW3</accession>
<evidence type="ECO:0000313" key="3">
    <source>
        <dbReference type="Proteomes" id="UP000315783"/>
    </source>
</evidence>
<protein>
    <submittedName>
        <fullName evidence="2">Uncharacterized protein</fullName>
    </submittedName>
</protein>
<dbReference type="Proteomes" id="UP000315783">
    <property type="component" value="Unassembled WGS sequence"/>
</dbReference>
<reference evidence="2 3" key="1">
    <citation type="journal article" date="2019" name="Appl. Microbiol. Biotechnol.">
        <title>Genome sequence of Isaria javanica and comparative genome analysis insights into family S53 peptidase evolution in fungal entomopathogens.</title>
        <authorList>
            <person name="Lin R."/>
            <person name="Zhang X."/>
            <person name="Xin B."/>
            <person name="Zou M."/>
            <person name="Gao Y."/>
            <person name="Qin F."/>
            <person name="Hu Q."/>
            <person name="Xie B."/>
            <person name="Cheng X."/>
        </authorList>
    </citation>
    <scope>NUCLEOTIDE SEQUENCE [LARGE SCALE GENOMIC DNA]</scope>
    <source>
        <strain evidence="2 3">IJ1G</strain>
    </source>
</reference>
<evidence type="ECO:0000313" key="2">
    <source>
        <dbReference type="EMBL" id="TQV92917.1"/>
    </source>
</evidence>
<name>A0A545UTW3_9HYPO</name>
<keyword evidence="3" id="KW-1185">Reference proteome</keyword>
<gene>
    <name evidence="2" type="ORF">IF1G_08220</name>
</gene>
<dbReference type="EMBL" id="SPUK01000013">
    <property type="protein sequence ID" value="TQV92917.1"/>
    <property type="molecule type" value="Genomic_DNA"/>
</dbReference>
<feature type="region of interest" description="Disordered" evidence="1">
    <location>
        <begin position="1"/>
        <end position="43"/>
    </location>
</feature>
<evidence type="ECO:0000256" key="1">
    <source>
        <dbReference type="SAM" id="MobiDB-lite"/>
    </source>
</evidence>
<comment type="caution">
    <text evidence="2">The sequence shown here is derived from an EMBL/GenBank/DDBJ whole genome shotgun (WGS) entry which is preliminary data.</text>
</comment>